<evidence type="ECO:0000256" key="1">
    <source>
        <dbReference type="ARBA" id="ARBA00022490"/>
    </source>
</evidence>
<dbReference type="eggNOG" id="COG0809">
    <property type="taxonomic scope" value="Bacteria"/>
</dbReference>
<dbReference type="InterPro" id="IPR042118">
    <property type="entry name" value="QueA_dom1"/>
</dbReference>
<keyword evidence="3" id="KW-0949">S-adenosyl-L-methionine</keyword>
<dbReference type="SUPFAM" id="SSF111337">
    <property type="entry name" value="QueA-like"/>
    <property type="match status" value="1"/>
</dbReference>
<keyword evidence="6" id="KW-1185">Reference proteome</keyword>
<dbReference type="Gene3D" id="2.40.10.240">
    <property type="entry name" value="QueA-like"/>
    <property type="match status" value="1"/>
</dbReference>
<sequence>MKVSELDFELPPKLLARRPREIDGQNRSDSRMLVIQKSQNKIIHDNIRNIGSYLSEGDLIVLNNSKTINAVFQGKNKNVGFVSVALCSQLDKRRWLATLHNTFKDNMANQIFEVGEGLEFKIIGPSNDIYGLFELELIHEEELIFLSEKYGRPIISNYTEKMWSLEYYQNEYATIPGSVELPAAGRHFTKTLLEELKNSGIEIEYITLHTGLSSMTIETEELEEHQMYSESYSISENTARKINETKEKGNKIIAIGTTVTRTLESSVNENGVIQSGSSWTNLYIYPGFEFKVIDGIVTNFHGPRTSRIALAAAMAGQSLIMDAYREAIQKEYLFYEFGDATLIFK</sequence>
<protein>
    <submittedName>
        <fullName evidence="5">S-adenosylmethionine tRNA ribosyltransferase</fullName>
    </submittedName>
</protein>
<evidence type="ECO:0000256" key="2">
    <source>
        <dbReference type="ARBA" id="ARBA00022679"/>
    </source>
</evidence>
<dbReference type="GO" id="GO:0008616">
    <property type="term" value="P:tRNA queuosine(34) biosynthetic process"/>
    <property type="evidence" value="ECO:0007669"/>
    <property type="project" value="UniProtKB-KW"/>
</dbReference>
<dbReference type="Gene3D" id="3.40.1780.10">
    <property type="entry name" value="QueA-like"/>
    <property type="match status" value="1"/>
</dbReference>
<dbReference type="InterPro" id="IPR036100">
    <property type="entry name" value="QueA_sf"/>
</dbReference>
<gene>
    <name evidence="5" type="ORF">T458_24505</name>
</gene>
<organism evidence="5 6">
    <name type="scientific">Brevibacillus panacihumi W25</name>
    <dbReference type="NCBI Taxonomy" id="1408254"/>
    <lineage>
        <taxon>Bacteria</taxon>
        <taxon>Bacillati</taxon>
        <taxon>Bacillota</taxon>
        <taxon>Bacilli</taxon>
        <taxon>Bacillales</taxon>
        <taxon>Paenibacillaceae</taxon>
        <taxon>Brevibacillus</taxon>
    </lineage>
</organism>
<dbReference type="Proteomes" id="UP000017973">
    <property type="component" value="Unassembled WGS sequence"/>
</dbReference>
<dbReference type="InterPro" id="IPR042119">
    <property type="entry name" value="QueA_dom2"/>
</dbReference>
<dbReference type="HOGENOM" id="CLU_039110_1_0_9"/>
<name>V6LYL9_9BACL</name>
<dbReference type="OrthoDB" id="9783887at2"/>
<evidence type="ECO:0000313" key="5">
    <source>
        <dbReference type="EMBL" id="EST51576.1"/>
    </source>
</evidence>
<dbReference type="PATRIC" id="fig|1408254.3.peg.4806"/>
<accession>V6LYL9</accession>
<dbReference type="PANTHER" id="PTHR30307:SF0">
    <property type="entry name" value="S-ADENOSYLMETHIONINE:TRNA RIBOSYLTRANSFERASE-ISOMERASE"/>
    <property type="match status" value="1"/>
</dbReference>
<dbReference type="RefSeq" id="WP_023558685.1">
    <property type="nucleotide sequence ID" value="NZ_KI629786.1"/>
</dbReference>
<keyword evidence="4" id="KW-0671">Queuosine biosynthesis</keyword>
<keyword evidence="1" id="KW-0963">Cytoplasm</keyword>
<dbReference type="EMBL" id="AYJU01000018">
    <property type="protein sequence ID" value="EST51576.1"/>
    <property type="molecule type" value="Genomic_DNA"/>
</dbReference>
<dbReference type="AlphaFoldDB" id="V6LYL9"/>
<dbReference type="STRING" id="1408254.T458_24505"/>
<evidence type="ECO:0000256" key="3">
    <source>
        <dbReference type="ARBA" id="ARBA00022691"/>
    </source>
</evidence>
<evidence type="ECO:0000313" key="6">
    <source>
        <dbReference type="Proteomes" id="UP000017973"/>
    </source>
</evidence>
<comment type="caution">
    <text evidence="5">The sequence shown here is derived from an EMBL/GenBank/DDBJ whole genome shotgun (WGS) entry which is preliminary data.</text>
</comment>
<dbReference type="GO" id="GO:0051075">
    <property type="term" value="F:S-adenosylmethionine:tRNA ribosyltransferase-isomerase activity"/>
    <property type="evidence" value="ECO:0007669"/>
    <property type="project" value="TreeGrafter"/>
</dbReference>
<reference evidence="5 6" key="1">
    <citation type="journal article" date="2014" name="Genome Announc.">
        <title>Draft Genome Sequence of Brevibacillus panacihumi Strain W25, a Halotolerant Hydrocarbon-Degrading Bacterium.</title>
        <authorList>
            <person name="Wang X."/>
            <person name="Jin D."/>
            <person name="Zhou L."/>
            <person name="Wu L."/>
            <person name="An W."/>
            <person name="Chen Y."/>
            <person name="Zhao L."/>
        </authorList>
    </citation>
    <scope>NUCLEOTIDE SEQUENCE [LARGE SCALE GENOMIC DNA]</scope>
    <source>
        <strain evidence="5 6">W25</strain>
    </source>
</reference>
<dbReference type="Pfam" id="PF02547">
    <property type="entry name" value="Queuosine_synth"/>
    <property type="match status" value="1"/>
</dbReference>
<keyword evidence="2 5" id="KW-0808">Transferase</keyword>
<dbReference type="PANTHER" id="PTHR30307">
    <property type="entry name" value="S-ADENOSYLMETHIONINE:TRNA RIBOSYLTRANSFERASE-ISOMERASE"/>
    <property type="match status" value="1"/>
</dbReference>
<dbReference type="InterPro" id="IPR003699">
    <property type="entry name" value="QueA"/>
</dbReference>
<proteinExistence type="predicted"/>
<evidence type="ECO:0000256" key="4">
    <source>
        <dbReference type="ARBA" id="ARBA00022785"/>
    </source>
</evidence>